<accession>A0A392VMT3</accession>
<dbReference type="EMBL" id="LXQA011182135">
    <property type="protein sequence ID" value="MCI88045.1"/>
    <property type="molecule type" value="Genomic_DNA"/>
</dbReference>
<name>A0A392VMT3_9FABA</name>
<organism evidence="1 2">
    <name type="scientific">Trifolium medium</name>
    <dbReference type="NCBI Taxonomy" id="97028"/>
    <lineage>
        <taxon>Eukaryota</taxon>
        <taxon>Viridiplantae</taxon>
        <taxon>Streptophyta</taxon>
        <taxon>Embryophyta</taxon>
        <taxon>Tracheophyta</taxon>
        <taxon>Spermatophyta</taxon>
        <taxon>Magnoliopsida</taxon>
        <taxon>eudicotyledons</taxon>
        <taxon>Gunneridae</taxon>
        <taxon>Pentapetalae</taxon>
        <taxon>rosids</taxon>
        <taxon>fabids</taxon>
        <taxon>Fabales</taxon>
        <taxon>Fabaceae</taxon>
        <taxon>Papilionoideae</taxon>
        <taxon>50 kb inversion clade</taxon>
        <taxon>NPAAA clade</taxon>
        <taxon>Hologalegina</taxon>
        <taxon>IRL clade</taxon>
        <taxon>Trifolieae</taxon>
        <taxon>Trifolium</taxon>
    </lineage>
</organism>
<dbReference type="AlphaFoldDB" id="A0A392VMT3"/>
<sequence length="47" mass="4959">MRESEPELCNPEQQPSAGVKSVVIPNTSCSAAHKESQPSPAHNQNSG</sequence>
<proteinExistence type="predicted"/>
<protein>
    <submittedName>
        <fullName evidence="1">Uncharacterized protein</fullName>
    </submittedName>
</protein>
<feature type="non-terminal residue" evidence="1">
    <location>
        <position position="47"/>
    </location>
</feature>
<keyword evidence="2" id="KW-1185">Reference proteome</keyword>
<dbReference type="Proteomes" id="UP000265520">
    <property type="component" value="Unassembled WGS sequence"/>
</dbReference>
<evidence type="ECO:0000313" key="2">
    <source>
        <dbReference type="Proteomes" id="UP000265520"/>
    </source>
</evidence>
<comment type="caution">
    <text evidence="1">The sequence shown here is derived from an EMBL/GenBank/DDBJ whole genome shotgun (WGS) entry which is preliminary data.</text>
</comment>
<reference evidence="1 2" key="1">
    <citation type="journal article" date="2018" name="Front. Plant Sci.">
        <title>Red Clover (Trifolium pratense) and Zigzag Clover (T. medium) - A Picture of Genomic Similarities and Differences.</title>
        <authorList>
            <person name="Dluhosova J."/>
            <person name="Istvanek J."/>
            <person name="Nedelnik J."/>
            <person name="Repkova J."/>
        </authorList>
    </citation>
    <scope>NUCLEOTIDE SEQUENCE [LARGE SCALE GENOMIC DNA]</scope>
    <source>
        <strain evidence="2">cv. 10/8</strain>
        <tissue evidence="1">Leaf</tissue>
    </source>
</reference>
<evidence type="ECO:0000313" key="1">
    <source>
        <dbReference type="EMBL" id="MCI88045.1"/>
    </source>
</evidence>